<keyword evidence="1" id="KW-0812">Transmembrane</keyword>
<accession>A0ABU2BA10</accession>
<feature type="transmembrane region" description="Helical" evidence="1">
    <location>
        <begin position="297"/>
        <end position="321"/>
    </location>
</feature>
<keyword evidence="1" id="KW-1133">Transmembrane helix</keyword>
<evidence type="ECO:0000256" key="1">
    <source>
        <dbReference type="SAM" id="Phobius"/>
    </source>
</evidence>
<keyword evidence="2" id="KW-0732">Signal</keyword>
<dbReference type="EMBL" id="JAVDYF010000001">
    <property type="protein sequence ID" value="MDR7355456.1"/>
    <property type="molecule type" value="Genomic_DNA"/>
</dbReference>
<evidence type="ECO:0000313" key="4">
    <source>
        <dbReference type="Proteomes" id="UP001183619"/>
    </source>
</evidence>
<feature type="chain" id="PRO_5046826705" evidence="2">
    <location>
        <begin position="28"/>
        <end position="329"/>
    </location>
</feature>
<protein>
    <submittedName>
        <fullName evidence="3">Uncharacterized protein</fullName>
    </submittedName>
</protein>
<dbReference type="Proteomes" id="UP001183619">
    <property type="component" value="Unassembled WGS sequence"/>
</dbReference>
<gene>
    <name evidence="3" type="ORF">J2S37_001994</name>
</gene>
<reference evidence="3 4" key="1">
    <citation type="submission" date="2023-07" db="EMBL/GenBank/DDBJ databases">
        <title>Sequencing the genomes of 1000 actinobacteria strains.</title>
        <authorList>
            <person name="Klenk H.-P."/>
        </authorList>
    </citation>
    <scope>NUCLEOTIDE SEQUENCE [LARGE SCALE GENOMIC DNA]</scope>
    <source>
        <strain evidence="3 4">DSM 44508</strain>
    </source>
</reference>
<keyword evidence="4" id="KW-1185">Reference proteome</keyword>
<evidence type="ECO:0000256" key="2">
    <source>
        <dbReference type="SAM" id="SignalP"/>
    </source>
</evidence>
<organism evidence="3 4">
    <name type="scientific">Corynebacterium felinum</name>
    <dbReference type="NCBI Taxonomy" id="131318"/>
    <lineage>
        <taxon>Bacteria</taxon>
        <taxon>Bacillati</taxon>
        <taxon>Actinomycetota</taxon>
        <taxon>Actinomycetes</taxon>
        <taxon>Mycobacteriales</taxon>
        <taxon>Corynebacteriaceae</taxon>
        <taxon>Corynebacterium</taxon>
    </lineage>
</organism>
<keyword evidence="1" id="KW-0472">Membrane</keyword>
<feature type="signal peptide" evidence="2">
    <location>
        <begin position="1"/>
        <end position="27"/>
    </location>
</feature>
<comment type="caution">
    <text evidence="3">The sequence shown here is derived from an EMBL/GenBank/DDBJ whole genome shotgun (WGS) entry which is preliminary data.</text>
</comment>
<evidence type="ECO:0000313" key="3">
    <source>
        <dbReference type="EMBL" id="MDR7355456.1"/>
    </source>
</evidence>
<proteinExistence type="predicted"/>
<sequence>MKKVTTSVLAGALSLVCVHAGVQVAQAATVHPVVDSACHVSLEESEKALVVDSLVAEQEFFMGRSWGAGAILVQIEKELRDLNGGATPADFAKAPSLKSFIAAYKAHIANFDDTQVLRLMRDSAQSEQVRAASDEQLLAAFYFPVLYGGAAAVEDAPSHEQLRNQAKKYRDAGVSVPASQSGPKEVALRKLDQIRADALLSPSELLAKEGVANAALAAFRIKQEQTDRRLAHDLVLEDLREACVKNQHSTVDMKKLFDSYAVVPDSSTATMQQVPSVSTPEQNPPSVQVAPAQGSSLGFGAIFAMVIAALAGIGGVIAAALNMKQFLPR</sequence>
<dbReference type="RefSeq" id="WP_277104096.1">
    <property type="nucleotide sequence ID" value="NZ_BAAAJS010000001.1"/>
</dbReference>
<name>A0ABU2BA10_9CORY</name>